<dbReference type="GO" id="GO:0005737">
    <property type="term" value="C:cytoplasm"/>
    <property type="evidence" value="ECO:0007669"/>
    <property type="project" value="TreeGrafter"/>
</dbReference>
<dbReference type="GeneID" id="63768114"/>
<proteinExistence type="inferred from homology"/>
<dbReference type="PANTHER" id="PTHR10655:SF63">
    <property type="entry name" value="PHOSPHOLIPASE_CARBOXYLESTERASE_THIOESTERASE DOMAIN-CONTAINING PROTEIN"/>
    <property type="match status" value="1"/>
</dbReference>
<dbReference type="Gene3D" id="3.40.50.1820">
    <property type="entry name" value="alpha/beta hydrolase"/>
    <property type="match status" value="1"/>
</dbReference>
<sequence>MEFPRPHIHPHQGTHTHTAILLHGRGSNGPEFAEDFFSSMTSENKNLAACLPNWRWVFPSSRERWTTAFEEEIPAWFDAYSLSNIEERQDLQVEGLRESALHILAILEIEIRLLGGKASHVYLGGISQGMATALWTVFCARDTIHQPLGGLLGFCGWLPFANKVEDLIQQSRATGTRRALPQMRRLVSDLFLTTIGIAEATQPVSAADNISSALSTPVLLGHGTDDAWVPVELGRQAFRILREAMEQVEWKEFTGAEGEGHWIKEPEGFDHILEFLRSGSIGS</sequence>
<dbReference type="RefSeq" id="XP_040703568.1">
    <property type="nucleotide sequence ID" value="XM_040852041.1"/>
</dbReference>
<keyword evidence="4" id="KW-1185">Reference proteome</keyword>
<dbReference type="Pfam" id="PF02230">
    <property type="entry name" value="Abhydrolase_2"/>
    <property type="match status" value="1"/>
</dbReference>
<gene>
    <name evidence="3" type="ORF">ASPSYDRAFT_88664</name>
</gene>
<feature type="domain" description="Phospholipase/carboxylesterase/thioesterase" evidence="2">
    <location>
        <begin position="7"/>
        <end position="166"/>
    </location>
</feature>
<reference evidence="4" key="1">
    <citation type="journal article" date="2017" name="Genome Biol.">
        <title>Comparative genomics reveals high biological diversity and specific adaptations in the industrially and medically important fungal genus Aspergillus.</title>
        <authorList>
            <person name="de Vries R.P."/>
            <person name="Riley R."/>
            <person name="Wiebenga A."/>
            <person name="Aguilar-Osorio G."/>
            <person name="Amillis S."/>
            <person name="Uchima C.A."/>
            <person name="Anderluh G."/>
            <person name="Asadollahi M."/>
            <person name="Askin M."/>
            <person name="Barry K."/>
            <person name="Battaglia E."/>
            <person name="Bayram O."/>
            <person name="Benocci T."/>
            <person name="Braus-Stromeyer S.A."/>
            <person name="Caldana C."/>
            <person name="Canovas D."/>
            <person name="Cerqueira G.C."/>
            <person name="Chen F."/>
            <person name="Chen W."/>
            <person name="Choi C."/>
            <person name="Clum A."/>
            <person name="Dos Santos R.A."/>
            <person name="Damasio A.R."/>
            <person name="Diallinas G."/>
            <person name="Emri T."/>
            <person name="Fekete E."/>
            <person name="Flipphi M."/>
            <person name="Freyberg S."/>
            <person name="Gallo A."/>
            <person name="Gournas C."/>
            <person name="Habgood R."/>
            <person name="Hainaut M."/>
            <person name="Harispe M.L."/>
            <person name="Henrissat B."/>
            <person name="Hilden K.S."/>
            <person name="Hope R."/>
            <person name="Hossain A."/>
            <person name="Karabika E."/>
            <person name="Karaffa L."/>
            <person name="Karanyi Z."/>
            <person name="Krasevec N."/>
            <person name="Kuo A."/>
            <person name="Kusch H."/>
            <person name="LaButti K."/>
            <person name="Lagendijk E.L."/>
            <person name="Lapidus A."/>
            <person name="Levasseur A."/>
            <person name="Lindquist E."/>
            <person name="Lipzen A."/>
            <person name="Logrieco A.F."/>
            <person name="MacCabe A."/>
            <person name="Maekelae M.R."/>
            <person name="Malavazi I."/>
            <person name="Melin P."/>
            <person name="Meyer V."/>
            <person name="Mielnichuk N."/>
            <person name="Miskei M."/>
            <person name="Molnar A.P."/>
            <person name="Mule G."/>
            <person name="Ngan C.Y."/>
            <person name="Orejas M."/>
            <person name="Orosz E."/>
            <person name="Ouedraogo J.P."/>
            <person name="Overkamp K.M."/>
            <person name="Park H.-S."/>
            <person name="Perrone G."/>
            <person name="Piumi F."/>
            <person name="Punt P.J."/>
            <person name="Ram A.F."/>
            <person name="Ramon A."/>
            <person name="Rauscher S."/>
            <person name="Record E."/>
            <person name="Riano-Pachon D.M."/>
            <person name="Robert V."/>
            <person name="Roehrig J."/>
            <person name="Ruller R."/>
            <person name="Salamov A."/>
            <person name="Salih N.S."/>
            <person name="Samson R.A."/>
            <person name="Sandor E."/>
            <person name="Sanguinetti M."/>
            <person name="Schuetze T."/>
            <person name="Sepcic K."/>
            <person name="Shelest E."/>
            <person name="Sherlock G."/>
            <person name="Sophianopoulou V."/>
            <person name="Squina F.M."/>
            <person name="Sun H."/>
            <person name="Susca A."/>
            <person name="Todd R.B."/>
            <person name="Tsang A."/>
            <person name="Unkles S.E."/>
            <person name="van de Wiele N."/>
            <person name="van Rossen-Uffink D."/>
            <person name="Oliveira J.V."/>
            <person name="Vesth T.C."/>
            <person name="Visser J."/>
            <person name="Yu J.-H."/>
            <person name="Zhou M."/>
            <person name="Andersen M.R."/>
            <person name="Archer D.B."/>
            <person name="Baker S.E."/>
            <person name="Benoit I."/>
            <person name="Brakhage A.A."/>
            <person name="Braus G.H."/>
            <person name="Fischer R."/>
            <person name="Frisvad J.C."/>
            <person name="Goldman G.H."/>
            <person name="Houbraken J."/>
            <person name="Oakley B."/>
            <person name="Pocsi I."/>
            <person name="Scazzocchio C."/>
            <person name="Seiboth B."/>
            <person name="vanKuyk P.A."/>
            <person name="Wortman J."/>
            <person name="Dyer P.S."/>
            <person name="Grigoriev I.V."/>
        </authorList>
    </citation>
    <scope>NUCLEOTIDE SEQUENCE [LARGE SCALE GENOMIC DNA]</scope>
    <source>
        <strain evidence="4">CBS 593.65</strain>
    </source>
</reference>
<dbReference type="EMBL" id="KV878585">
    <property type="protein sequence ID" value="OJJ59762.1"/>
    <property type="molecule type" value="Genomic_DNA"/>
</dbReference>
<dbReference type="AlphaFoldDB" id="A0A1L9TK38"/>
<dbReference type="InterPro" id="IPR003140">
    <property type="entry name" value="PLipase/COase/thioEstase"/>
</dbReference>
<dbReference type="STRING" id="1036612.A0A1L9TK38"/>
<organism evidence="3 4">
    <name type="scientific">Aspergillus sydowii CBS 593.65</name>
    <dbReference type="NCBI Taxonomy" id="1036612"/>
    <lineage>
        <taxon>Eukaryota</taxon>
        <taxon>Fungi</taxon>
        <taxon>Dikarya</taxon>
        <taxon>Ascomycota</taxon>
        <taxon>Pezizomycotina</taxon>
        <taxon>Eurotiomycetes</taxon>
        <taxon>Eurotiomycetidae</taxon>
        <taxon>Eurotiales</taxon>
        <taxon>Aspergillaceae</taxon>
        <taxon>Aspergillus</taxon>
        <taxon>Aspergillus subgen. Nidulantes</taxon>
    </lineage>
</organism>
<dbReference type="InterPro" id="IPR029058">
    <property type="entry name" value="AB_hydrolase_fold"/>
</dbReference>
<dbReference type="PANTHER" id="PTHR10655">
    <property type="entry name" value="LYSOPHOSPHOLIPASE-RELATED"/>
    <property type="match status" value="1"/>
</dbReference>
<protein>
    <recommendedName>
        <fullName evidence="2">Phospholipase/carboxylesterase/thioesterase domain-containing protein</fullName>
    </recommendedName>
</protein>
<name>A0A1L9TK38_9EURO</name>
<accession>A0A1L9TK38</accession>
<dbReference type="GO" id="GO:0052689">
    <property type="term" value="F:carboxylic ester hydrolase activity"/>
    <property type="evidence" value="ECO:0007669"/>
    <property type="project" value="TreeGrafter"/>
</dbReference>
<evidence type="ECO:0000313" key="3">
    <source>
        <dbReference type="EMBL" id="OJJ59762.1"/>
    </source>
</evidence>
<dbReference type="OrthoDB" id="2418081at2759"/>
<dbReference type="SUPFAM" id="SSF53474">
    <property type="entry name" value="alpha/beta-Hydrolases"/>
    <property type="match status" value="1"/>
</dbReference>
<comment type="similarity">
    <text evidence="1">Belongs to the AB hydrolase superfamily. AB hydrolase 2 family.</text>
</comment>
<dbReference type="InterPro" id="IPR050565">
    <property type="entry name" value="LYPA1-2/EST-like"/>
</dbReference>
<dbReference type="VEuPathDB" id="FungiDB:ASPSYDRAFT_88664"/>
<evidence type="ECO:0000259" key="2">
    <source>
        <dbReference type="Pfam" id="PF02230"/>
    </source>
</evidence>
<evidence type="ECO:0000256" key="1">
    <source>
        <dbReference type="ARBA" id="ARBA00006499"/>
    </source>
</evidence>
<dbReference type="GO" id="GO:0008474">
    <property type="term" value="F:palmitoyl-(protein) hydrolase activity"/>
    <property type="evidence" value="ECO:0007669"/>
    <property type="project" value="TreeGrafter"/>
</dbReference>
<evidence type="ECO:0000313" key="4">
    <source>
        <dbReference type="Proteomes" id="UP000184356"/>
    </source>
</evidence>
<dbReference type="Proteomes" id="UP000184356">
    <property type="component" value="Unassembled WGS sequence"/>
</dbReference>